<proteinExistence type="predicted"/>
<protein>
    <submittedName>
        <fullName evidence="2">GNAT family N-acetyltransferase</fullName>
    </submittedName>
</protein>
<evidence type="ECO:0000313" key="2">
    <source>
        <dbReference type="EMBL" id="MBC8559558.1"/>
    </source>
</evidence>
<evidence type="ECO:0000259" key="1">
    <source>
        <dbReference type="PROSITE" id="PS51186"/>
    </source>
</evidence>
<gene>
    <name evidence="2" type="ORF">H8710_05660</name>
</gene>
<dbReference type="Gene3D" id="3.40.630.30">
    <property type="match status" value="1"/>
</dbReference>
<evidence type="ECO:0000313" key="3">
    <source>
        <dbReference type="Proteomes" id="UP000610760"/>
    </source>
</evidence>
<dbReference type="Pfam" id="PF13673">
    <property type="entry name" value="Acetyltransf_10"/>
    <property type="match status" value="1"/>
</dbReference>
<dbReference type="GO" id="GO:0016747">
    <property type="term" value="F:acyltransferase activity, transferring groups other than amino-acyl groups"/>
    <property type="evidence" value="ECO:0007669"/>
    <property type="project" value="InterPro"/>
</dbReference>
<accession>A0A926I2H1</accession>
<dbReference type="Proteomes" id="UP000610760">
    <property type="component" value="Unassembled WGS sequence"/>
</dbReference>
<dbReference type="PANTHER" id="PTHR43451">
    <property type="entry name" value="ACETYLTRANSFERASE (GNAT) FAMILY PROTEIN"/>
    <property type="match status" value="1"/>
</dbReference>
<dbReference type="PANTHER" id="PTHR43451:SF1">
    <property type="entry name" value="ACETYLTRANSFERASE"/>
    <property type="match status" value="1"/>
</dbReference>
<sequence>MKIRTLHESDWEPALALVWETFLLFEAPDYSPEGVETFQNFIGNRQNLCALNLYGIFDGDRLCGVAATRKGSSHLSLLFVRKEFQGQGIGRMLIDRIQKDAPGSLTVHSSPYAVEFYRRMGFQDTDVEQLEDGIRFTPMKWTKK</sequence>
<comment type="caution">
    <text evidence="2">The sequence shown here is derived from an EMBL/GenBank/DDBJ whole genome shotgun (WGS) entry which is preliminary data.</text>
</comment>
<name>A0A926I2H1_9FIRM</name>
<dbReference type="AlphaFoldDB" id="A0A926I2H1"/>
<dbReference type="InterPro" id="IPR016181">
    <property type="entry name" value="Acyl_CoA_acyltransferase"/>
</dbReference>
<dbReference type="CDD" id="cd04301">
    <property type="entry name" value="NAT_SF"/>
    <property type="match status" value="1"/>
</dbReference>
<organism evidence="2 3">
    <name type="scientific">Fumia xinanensis</name>
    <dbReference type="NCBI Taxonomy" id="2763659"/>
    <lineage>
        <taxon>Bacteria</taxon>
        <taxon>Bacillati</taxon>
        <taxon>Bacillota</taxon>
        <taxon>Clostridia</taxon>
        <taxon>Eubacteriales</taxon>
        <taxon>Oscillospiraceae</taxon>
        <taxon>Fumia</taxon>
    </lineage>
</organism>
<dbReference type="SUPFAM" id="SSF55729">
    <property type="entry name" value="Acyl-CoA N-acyltransferases (Nat)"/>
    <property type="match status" value="1"/>
</dbReference>
<dbReference type="EMBL" id="JACRSV010000001">
    <property type="protein sequence ID" value="MBC8559558.1"/>
    <property type="molecule type" value="Genomic_DNA"/>
</dbReference>
<keyword evidence="3" id="KW-1185">Reference proteome</keyword>
<reference evidence="2" key="1">
    <citation type="submission" date="2020-08" db="EMBL/GenBank/DDBJ databases">
        <title>Genome public.</title>
        <authorList>
            <person name="Liu C."/>
            <person name="Sun Q."/>
        </authorList>
    </citation>
    <scope>NUCLEOTIDE SEQUENCE</scope>
    <source>
        <strain evidence="2">NSJ-33</strain>
    </source>
</reference>
<dbReference type="InterPro" id="IPR052564">
    <property type="entry name" value="N-acetyltrans/Recomb-assoc"/>
</dbReference>
<dbReference type="InterPro" id="IPR000182">
    <property type="entry name" value="GNAT_dom"/>
</dbReference>
<dbReference type="PROSITE" id="PS51186">
    <property type="entry name" value="GNAT"/>
    <property type="match status" value="1"/>
</dbReference>
<feature type="domain" description="N-acetyltransferase" evidence="1">
    <location>
        <begin position="1"/>
        <end position="144"/>
    </location>
</feature>
<dbReference type="RefSeq" id="WP_249294449.1">
    <property type="nucleotide sequence ID" value="NZ_JACRSV010000001.1"/>
</dbReference>